<reference evidence="3 4" key="1">
    <citation type="submission" date="2020-03" db="EMBL/GenBank/DDBJ databases">
        <authorList>
            <person name="Zhu W."/>
        </authorList>
    </citation>
    <scope>NUCLEOTIDE SEQUENCE [LARGE SCALE GENOMIC DNA]</scope>
    <source>
        <strain evidence="3 4">185</strain>
    </source>
</reference>
<feature type="compositionally biased region" description="Polar residues" evidence="1">
    <location>
        <begin position="232"/>
        <end position="244"/>
    </location>
</feature>
<evidence type="ECO:0000313" key="3">
    <source>
        <dbReference type="EMBL" id="QIO07583.1"/>
    </source>
</evidence>
<feature type="region of interest" description="Disordered" evidence="1">
    <location>
        <begin position="57"/>
        <end position="114"/>
    </location>
</feature>
<sequence>MNQEKQKVIRVLTPTKKTKKVSPIYYGIAGATLGIALTSVLLFSVLGQDAKVEISQTAEQQPNQKHVENVQNNQRNDSVSADRVQQQANESDLNLDENDDNNAHDGFNIPQPKANEINGIFTHKKVEQVKPETQVASNDNPFGALSSQAKVEKPTVAAITKPNNSINKATVIAQKPITNSVLKAQASKSVDAATTKVNQDANKVETAKAQPQPATEKAQPKEKEVEVETPKGTVQISVTRSVKE</sequence>
<keyword evidence="2" id="KW-0812">Transmembrane</keyword>
<evidence type="ECO:0000313" key="4">
    <source>
        <dbReference type="Proteomes" id="UP000501939"/>
    </source>
</evidence>
<dbReference type="KEGG" id="alj:G8D99_00130"/>
<protein>
    <submittedName>
        <fullName evidence="3">Uncharacterized protein</fullName>
    </submittedName>
</protein>
<evidence type="ECO:0000256" key="2">
    <source>
        <dbReference type="SAM" id="Phobius"/>
    </source>
</evidence>
<keyword evidence="2" id="KW-0472">Membrane</keyword>
<keyword evidence="2" id="KW-1133">Transmembrane helix</keyword>
<dbReference type="EMBL" id="CP049916">
    <property type="protein sequence ID" value="QIO07583.1"/>
    <property type="molecule type" value="Genomic_DNA"/>
</dbReference>
<feature type="transmembrane region" description="Helical" evidence="2">
    <location>
        <begin position="24"/>
        <end position="46"/>
    </location>
</feature>
<feature type="compositionally biased region" description="Basic and acidic residues" evidence="1">
    <location>
        <begin position="218"/>
        <end position="229"/>
    </location>
</feature>
<gene>
    <name evidence="3" type="ORF">G8D99_00130</name>
</gene>
<name>A0A6G8S0S6_9GAMM</name>
<accession>A0A6G8S0S6</accession>
<evidence type="ECO:0000256" key="1">
    <source>
        <dbReference type="SAM" id="MobiDB-lite"/>
    </source>
</evidence>
<organism evidence="3 4">
    <name type="scientific">Acinetobacter lanii</name>
    <dbReference type="NCBI Taxonomy" id="2715163"/>
    <lineage>
        <taxon>Bacteria</taxon>
        <taxon>Pseudomonadati</taxon>
        <taxon>Pseudomonadota</taxon>
        <taxon>Gammaproteobacteria</taxon>
        <taxon>Moraxellales</taxon>
        <taxon>Moraxellaceae</taxon>
        <taxon>Acinetobacter</taxon>
    </lineage>
</organism>
<dbReference type="AlphaFoldDB" id="A0A6G8S0S6"/>
<feature type="region of interest" description="Disordered" evidence="1">
    <location>
        <begin position="193"/>
        <end position="244"/>
    </location>
</feature>
<keyword evidence="4" id="KW-1185">Reference proteome</keyword>
<feature type="compositionally biased region" description="Polar residues" evidence="1">
    <location>
        <begin position="57"/>
        <end position="87"/>
    </location>
</feature>
<dbReference type="RefSeq" id="WP_166321457.1">
    <property type="nucleotide sequence ID" value="NZ_CP049916.1"/>
</dbReference>
<proteinExistence type="predicted"/>
<dbReference type="Proteomes" id="UP000501939">
    <property type="component" value="Chromosome"/>
</dbReference>